<dbReference type="InterPro" id="IPR018060">
    <property type="entry name" value="HTH_AraC"/>
</dbReference>
<evidence type="ECO:0000256" key="3">
    <source>
        <dbReference type="ARBA" id="ARBA00023125"/>
    </source>
</evidence>
<evidence type="ECO:0000256" key="2">
    <source>
        <dbReference type="ARBA" id="ARBA00023015"/>
    </source>
</evidence>
<keyword evidence="5" id="KW-0804">Transcription</keyword>
<keyword evidence="1" id="KW-0678">Repressor</keyword>
<dbReference type="PANTHER" id="PTHR11019">
    <property type="entry name" value="HTH-TYPE TRANSCRIPTIONAL REGULATOR NIMR"/>
    <property type="match status" value="1"/>
</dbReference>
<dbReference type="InterPro" id="IPR020449">
    <property type="entry name" value="Tscrpt_reg_AraC-type_HTH"/>
</dbReference>
<dbReference type="SMART" id="SM00342">
    <property type="entry name" value="HTH_ARAC"/>
    <property type="match status" value="1"/>
</dbReference>
<evidence type="ECO:0000259" key="7">
    <source>
        <dbReference type="PROSITE" id="PS01124"/>
    </source>
</evidence>
<sequence length="278" mass="30818">MPASPLPGIDVDQVRRPVFSVLGTQGVIDETAPHRHIKAQMLCVLKGSITIRTEDALWLVPSHCALWLPAGTVHSGKASGPTELCNLFIREDLAASLNETCGVLLVPPLLRELILRLDCRRPPDPRGTEREARLVPVLLDEIRAAPMAPVRLPMPHDRRLRRLATILSRNPASRRTLSEWSEQVGMSDRTLTRLFQRETGMSFARWRQQAHVAAALQRLAAGDLVMNVATDLGYESTSAFIAMFRRILGTTPARYFSTRDPGAAPAADRAGWRDRAID</sequence>
<protein>
    <submittedName>
        <fullName evidence="8">Helix-turn-helix transcriptional regulator</fullName>
    </submittedName>
</protein>
<dbReference type="Gene3D" id="2.60.120.10">
    <property type="entry name" value="Jelly Rolls"/>
    <property type="match status" value="1"/>
</dbReference>
<evidence type="ECO:0000313" key="8">
    <source>
        <dbReference type="EMBL" id="MBB2161887.1"/>
    </source>
</evidence>
<dbReference type="GO" id="GO:0003700">
    <property type="term" value="F:DNA-binding transcription factor activity"/>
    <property type="evidence" value="ECO:0007669"/>
    <property type="project" value="InterPro"/>
</dbReference>
<dbReference type="InterPro" id="IPR014710">
    <property type="entry name" value="RmlC-like_jellyroll"/>
</dbReference>
<dbReference type="Gene3D" id="1.10.10.60">
    <property type="entry name" value="Homeodomain-like"/>
    <property type="match status" value="1"/>
</dbReference>
<reference evidence="8 9" key="1">
    <citation type="submission" date="2020-04" db="EMBL/GenBank/DDBJ databases">
        <title>Description of novel Gluconacetobacter.</title>
        <authorList>
            <person name="Sombolestani A."/>
        </authorList>
    </citation>
    <scope>NUCLEOTIDE SEQUENCE [LARGE SCALE GENOMIC DNA]</scope>
    <source>
        <strain evidence="8 9">LMG 19747</strain>
    </source>
</reference>
<dbReference type="PRINTS" id="PR00032">
    <property type="entry name" value="HTHARAC"/>
</dbReference>
<comment type="caution">
    <text evidence="8">The sequence shown here is derived from an EMBL/GenBank/DDBJ whole genome shotgun (WGS) entry which is preliminary data.</text>
</comment>
<dbReference type="InterPro" id="IPR003313">
    <property type="entry name" value="AraC-bd"/>
</dbReference>
<dbReference type="Pfam" id="PF12833">
    <property type="entry name" value="HTH_18"/>
    <property type="match status" value="1"/>
</dbReference>
<keyword evidence="4" id="KW-0010">Activator</keyword>
<dbReference type="SUPFAM" id="SSF46689">
    <property type="entry name" value="Homeodomain-like"/>
    <property type="match status" value="1"/>
</dbReference>
<evidence type="ECO:0000313" key="9">
    <source>
        <dbReference type="Proteomes" id="UP000589085"/>
    </source>
</evidence>
<feature type="compositionally biased region" description="Low complexity" evidence="6">
    <location>
        <begin position="259"/>
        <end position="269"/>
    </location>
</feature>
<organism evidence="8 9">
    <name type="scientific">Gluconacetobacter sacchari</name>
    <dbReference type="NCBI Taxonomy" id="92759"/>
    <lineage>
        <taxon>Bacteria</taxon>
        <taxon>Pseudomonadati</taxon>
        <taxon>Pseudomonadota</taxon>
        <taxon>Alphaproteobacteria</taxon>
        <taxon>Acetobacterales</taxon>
        <taxon>Acetobacteraceae</taxon>
        <taxon>Gluconacetobacter</taxon>
    </lineage>
</organism>
<dbReference type="FunFam" id="1.10.10.60:FF:000132">
    <property type="entry name" value="AraC family transcriptional regulator"/>
    <property type="match status" value="1"/>
</dbReference>
<dbReference type="RefSeq" id="WP_182998714.1">
    <property type="nucleotide sequence ID" value="NZ_JABEQJ010000026.1"/>
</dbReference>
<dbReference type="SUPFAM" id="SSF51182">
    <property type="entry name" value="RmlC-like cupins"/>
    <property type="match status" value="1"/>
</dbReference>
<evidence type="ECO:0000256" key="6">
    <source>
        <dbReference type="SAM" id="MobiDB-lite"/>
    </source>
</evidence>
<evidence type="ECO:0000256" key="1">
    <source>
        <dbReference type="ARBA" id="ARBA00022491"/>
    </source>
</evidence>
<proteinExistence type="predicted"/>
<dbReference type="Proteomes" id="UP000589085">
    <property type="component" value="Unassembled WGS sequence"/>
</dbReference>
<feature type="domain" description="HTH araC/xylS-type" evidence="7">
    <location>
        <begin position="161"/>
        <end position="258"/>
    </location>
</feature>
<evidence type="ECO:0000256" key="4">
    <source>
        <dbReference type="ARBA" id="ARBA00023159"/>
    </source>
</evidence>
<feature type="region of interest" description="Disordered" evidence="6">
    <location>
        <begin position="258"/>
        <end position="278"/>
    </location>
</feature>
<name>A0A7W4IFK2_9PROT</name>
<accession>A0A7W4IFK2</accession>
<dbReference type="PROSITE" id="PS01124">
    <property type="entry name" value="HTH_ARAC_FAMILY_2"/>
    <property type="match status" value="1"/>
</dbReference>
<keyword evidence="2" id="KW-0805">Transcription regulation</keyword>
<dbReference type="AlphaFoldDB" id="A0A7W4IFK2"/>
<dbReference type="PANTHER" id="PTHR11019:SF199">
    <property type="entry name" value="HTH-TYPE TRANSCRIPTIONAL REGULATOR NIMR"/>
    <property type="match status" value="1"/>
</dbReference>
<dbReference type="EMBL" id="JABEQJ010000026">
    <property type="protein sequence ID" value="MBB2161887.1"/>
    <property type="molecule type" value="Genomic_DNA"/>
</dbReference>
<dbReference type="CDD" id="cd06124">
    <property type="entry name" value="cupin_NimR-like_N"/>
    <property type="match status" value="1"/>
</dbReference>
<evidence type="ECO:0000256" key="5">
    <source>
        <dbReference type="ARBA" id="ARBA00023163"/>
    </source>
</evidence>
<dbReference type="Pfam" id="PF02311">
    <property type="entry name" value="AraC_binding"/>
    <property type="match status" value="1"/>
</dbReference>
<dbReference type="GO" id="GO:0043565">
    <property type="term" value="F:sequence-specific DNA binding"/>
    <property type="evidence" value="ECO:0007669"/>
    <property type="project" value="InterPro"/>
</dbReference>
<dbReference type="InterPro" id="IPR009057">
    <property type="entry name" value="Homeodomain-like_sf"/>
</dbReference>
<keyword evidence="3" id="KW-0238">DNA-binding</keyword>
<dbReference type="InterPro" id="IPR011051">
    <property type="entry name" value="RmlC_Cupin_sf"/>
</dbReference>
<gene>
    <name evidence="8" type="ORF">HLH48_17240</name>
</gene>